<keyword evidence="3" id="KW-1185">Reference proteome</keyword>
<feature type="transmembrane region" description="Helical" evidence="1">
    <location>
        <begin position="26"/>
        <end position="47"/>
    </location>
</feature>
<protein>
    <submittedName>
        <fullName evidence="2">Uncharacterized protein</fullName>
    </submittedName>
</protein>
<feature type="transmembrane region" description="Helical" evidence="1">
    <location>
        <begin position="53"/>
        <end position="73"/>
    </location>
</feature>
<sequence length="114" mass="12012">MVDSRDDVAFVAPVAAASGRGRIARVVFVAAYLVSYPVGAAVFASTGALDPVIATWGNLAIVAVFAVVGSWVFRDTWARSLRLTRERPWASVGFAVSVHALRNLASVVLLLAIA</sequence>
<name>A0A5S4VIN0_9MICO</name>
<keyword evidence="1" id="KW-1133">Transmembrane helix</keyword>
<keyword evidence="1" id="KW-0472">Membrane</keyword>
<organism evidence="2 3">
    <name type="scientific">Agromyces mariniharenae</name>
    <dbReference type="NCBI Taxonomy" id="2604423"/>
    <lineage>
        <taxon>Bacteria</taxon>
        <taxon>Bacillati</taxon>
        <taxon>Actinomycetota</taxon>
        <taxon>Actinomycetes</taxon>
        <taxon>Micrococcales</taxon>
        <taxon>Microbacteriaceae</taxon>
        <taxon>Agromyces</taxon>
    </lineage>
</organism>
<evidence type="ECO:0000256" key="1">
    <source>
        <dbReference type="SAM" id="Phobius"/>
    </source>
</evidence>
<gene>
    <name evidence="2" type="ORF">FYC51_10235</name>
</gene>
<dbReference type="Proteomes" id="UP000325243">
    <property type="component" value="Unassembled WGS sequence"/>
</dbReference>
<dbReference type="AlphaFoldDB" id="A0A5S4VIN0"/>
<keyword evidence="1" id="KW-0812">Transmembrane</keyword>
<comment type="caution">
    <text evidence="2">The sequence shown here is derived from an EMBL/GenBank/DDBJ whole genome shotgun (WGS) entry which is preliminary data.</text>
</comment>
<proteinExistence type="predicted"/>
<dbReference type="EMBL" id="VSSB01000001">
    <property type="protein sequence ID" value="TYL53975.1"/>
    <property type="molecule type" value="Genomic_DNA"/>
</dbReference>
<reference evidence="2 3" key="1">
    <citation type="submission" date="2019-08" db="EMBL/GenBank/DDBJ databases">
        <authorList>
            <person name="Hu J."/>
        </authorList>
    </citation>
    <scope>NUCLEOTIDE SEQUENCE [LARGE SCALE GENOMIC DNA]</scope>
    <source>
        <strain evidence="2 3">NEAU-184</strain>
    </source>
</reference>
<accession>A0A5S4VIN0</accession>
<evidence type="ECO:0000313" key="2">
    <source>
        <dbReference type="EMBL" id="TYL53975.1"/>
    </source>
</evidence>
<dbReference type="RefSeq" id="WP_148733439.1">
    <property type="nucleotide sequence ID" value="NZ_VSSB01000001.1"/>
</dbReference>
<evidence type="ECO:0000313" key="3">
    <source>
        <dbReference type="Proteomes" id="UP000325243"/>
    </source>
</evidence>